<dbReference type="EMBL" id="ASPP01020607">
    <property type="protein sequence ID" value="ETO13429.1"/>
    <property type="molecule type" value="Genomic_DNA"/>
</dbReference>
<name>X6MHU9_RETFI</name>
<evidence type="ECO:0000256" key="1">
    <source>
        <dbReference type="SAM" id="MobiDB-lite"/>
    </source>
</evidence>
<keyword evidence="3" id="KW-1185">Reference proteome</keyword>
<protein>
    <submittedName>
        <fullName evidence="2">Uncharacterized protein</fullName>
    </submittedName>
</protein>
<feature type="compositionally biased region" description="Polar residues" evidence="1">
    <location>
        <begin position="1"/>
        <end position="10"/>
    </location>
</feature>
<gene>
    <name evidence="2" type="ORF">RFI_23943</name>
</gene>
<dbReference type="AlphaFoldDB" id="X6MHU9"/>
<reference evidence="2 3" key="1">
    <citation type="journal article" date="2013" name="Curr. Biol.">
        <title>The Genome of the Foraminiferan Reticulomyxa filosa.</title>
        <authorList>
            <person name="Glockner G."/>
            <person name="Hulsmann N."/>
            <person name="Schleicher M."/>
            <person name="Noegel A.A."/>
            <person name="Eichinger L."/>
            <person name="Gallinger C."/>
            <person name="Pawlowski J."/>
            <person name="Sierra R."/>
            <person name="Euteneuer U."/>
            <person name="Pillet L."/>
            <person name="Moustafa A."/>
            <person name="Platzer M."/>
            <person name="Groth M."/>
            <person name="Szafranski K."/>
            <person name="Schliwa M."/>
        </authorList>
    </citation>
    <scope>NUCLEOTIDE SEQUENCE [LARGE SCALE GENOMIC DNA]</scope>
</reference>
<sequence length="155" mass="18098">MGQILSQYGQSVKKKQNKIKKGEKMKPEKENKRKSEEIVNEPDWSIPTTNKNQQYSERQEKYLKGLEKPITEIKLVKRFKSYCFEVRGEKGSFLAKTLQGYACKAWKIDIEDPKNDDKLKQLIGKERKNIMAKRIKAKIKAWSILGCIKVSSQFL</sequence>
<feature type="region of interest" description="Disordered" evidence="1">
    <location>
        <begin position="1"/>
        <end position="53"/>
    </location>
</feature>
<organism evidence="2 3">
    <name type="scientific">Reticulomyxa filosa</name>
    <dbReference type="NCBI Taxonomy" id="46433"/>
    <lineage>
        <taxon>Eukaryota</taxon>
        <taxon>Sar</taxon>
        <taxon>Rhizaria</taxon>
        <taxon>Retaria</taxon>
        <taxon>Foraminifera</taxon>
        <taxon>Monothalamids</taxon>
        <taxon>Reticulomyxidae</taxon>
        <taxon>Reticulomyxa</taxon>
    </lineage>
</organism>
<feature type="compositionally biased region" description="Basic and acidic residues" evidence="1">
    <location>
        <begin position="20"/>
        <end position="37"/>
    </location>
</feature>
<proteinExistence type="predicted"/>
<dbReference type="Proteomes" id="UP000023152">
    <property type="component" value="Unassembled WGS sequence"/>
</dbReference>
<comment type="caution">
    <text evidence="2">The sequence shown here is derived from an EMBL/GenBank/DDBJ whole genome shotgun (WGS) entry which is preliminary data.</text>
</comment>
<feature type="non-terminal residue" evidence="2">
    <location>
        <position position="155"/>
    </location>
</feature>
<evidence type="ECO:0000313" key="3">
    <source>
        <dbReference type="Proteomes" id="UP000023152"/>
    </source>
</evidence>
<evidence type="ECO:0000313" key="2">
    <source>
        <dbReference type="EMBL" id="ETO13429.1"/>
    </source>
</evidence>
<accession>X6MHU9</accession>